<protein>
    <submittedName>
        <fullName evidence="1">Uncharacterized protein</fullName>
    </submittedName>
</protein>
<comment type="caution">
    <text evidence="1">The sequence shown here is derived from an EMBL/GenBank/DDBJ whole genome shotgun (WGS) entry which is preliminary data.</text>
</comment>
<organism evidence="1 2">
    <name type="scientific">Mycteria americana</name>
    <name type="common">Wood stork</name>
    <dbReference type="NCBI Taxonomy" id="33587"/>
    <lineage>
        <taxon>Eukaryota</taxon>
        <taxon>Metazoa</taxon>
        <taxon>Chordata</taxon>
        <taxon>Craniata</taxon>
        <taxon>Vertebrata</taxon>
        <taxon>Euteleostomi</taxon>
        <taxon>Archelosauria</taxon>
        <taxon>Archosauria</taxon>
        <taxon>Dinosauria</taxon>
        <taxon>Saurischia</taxon>
        <taxon>Theropoda</taxon>
        <taxon>Coelurosauria</taxon>
        <taxon>Aves</taxon>
        <taxon>Neognathae</taxon>
        <taxon>Neoaves</taxon>
        <taxon>Aequornithes</taxon>
        <taxon>Ciconiiformes</taxon>
        <taxon>Ciconiidae</taxon>
        <taxon>Mycteria</taxon>
    </lineage>
</organism>
<sequence length="144" mass="15510">MVGLDDLKAWGPSHGRQSSTNCSSAGPFHGVQSFRNRLLQCGSPTGSQVLPANLLQHGLLCMRLQVLPGAYASTGFQGITASFKRTHLLWRGDLHRLQVDICSTVDLHGLQGDSLPHHGLHHGLQGNLCSSAWNTSSPSFFTDP</sequence>
<dbReference type="Proteomes" id="UP001333110">
    <property type="component" value="Unassembled WGS sequence"/>
</dbReference>
<keyword evidence="2" id="KW-1185">Reference proteome</keyword>
<evidence type="ECO:0000313" key="2">
    <source>
        <dbReference type="Proteomes" id="UP001333110"/>
    </source>
</evidence>
<accession>A0AAN7RPG5</accession>
<gene>
    <name evidence="1" type="ORF">QYF61_007744</name>
</gene>
<feature type="non-terminal residue" evidence="1">
    <location>
        <position position="144"/>
    </location>
</feature>
<proteinExistence type="predicted"/>
<dbReference type="EMBL" id="JAUNZN010000018">
    <property type="protein sequence ID" value="KAK4810770.1"/>
    <property type="molecule type" value="Genomic_DNA"/>
</dbReference>
<reference evidence="1 2" key="1">
    <citation type="journal article" date="2023" name="J. Hered.">
        <title>Chromosome-level genome of the wood stork (Mycteria americana) provides insight into avian chromosome evolution.</title>
        <authorList>
            <person name="Flamio R. Jr."/>
            <person name="Ramstad K.M."/>
        </authorList>
    </citation>
    <scope>NUCLEOTIDE SEQUENCE [LARGE SCALE GENOMIC DNA]</scope>
    <source>
        <strain evidence="1">JAX WOST 10</strain>
    </source>
</reference>
<name>A0AAN7RPG5_MYCAM</name>
<evidence type="ECO:0000313" key="1">
    <source>
        <dbReference type="EMBL" id="KAK4810770.1"/>
    </source>
</evidence>
<dbReference type="AlphaFoldDB" id="A0AAN7RPG5"/>